<dbReference type="NCBIfam" id="NF002630">
    <property type="entry name" value="PRK02301.1"/>
    <property type="match status" value="1"/>
</dbReference>
<sequence>MSDSHDDQSTDDVTEQNKSDTDNTEEPTHTRDEFEPDPIRHAQVKSGMSAEELASEYGHAGIGAASMDNAVDIYAQMLARDDIDIFFGLAGAMVPAGMRQIVTDLIRDGHIDALVTTGANLTHDAIEAVGGKHHHGQVHSSSDADSDYENKDSSDQTHSHDGTRAHDEKLREEGVDRIYNVYLPQEHFALLETHLRENVFPAVERQISIQEFTAELGRANAEENTQKDIDEDPGIAAAAYNHDVPIYCPAIQDSVLGIQAWVYSQTSSFGLDALGDMTHLSDRAFDAEHAGAVVVGGGVPKNYVLQTMLTIPGAYEYGVQLTMDSDATGGLSGATLDEARSWGKLERSAANATVLGDATITLPLLVAAARERSDEFHHDA</sequence>
<dbReference type="Gene3D" id="3.40.910.10">
    <property type="entry name" value="Deoxyhypusine synthase"/>
    <property type="match status" value="1"/>
</dbReference>
<accession>U1MX80</accession>
<protein>
    <submittedName>
        <fullName evidence="4">Deoxyhypusine synthase</fullName>
    </submittedName>
</protein>
<feature type="compositionally biased region" description="Basic and acidic residues" evidence="3">
    <location>
        <begin position="148"/>
        <end position="169"/>
    </location>
</feature>
<gene>
    <name evidence="4" type="ORF">J07HQW2_01509</name>
</gene>
<dbReference type="GO" id="GO:0034038">
    <property type="term" value="F:deoxyhypusine synthase activity"/>
    <property type="evidence" value="ECO:0007669"/>
    <property type="project" value="TreeGrafter"/>
</dbReference>
<organism evidence="4 5">
    <name type="scientific">Haloquadratum walsbyi J07HQW2</name>
    <dbReference type="NCBI Taxonomy" id="1238425"/>
    <lineage>
        <taxon>Archaea</taxon>
        <taxon>Methanobacteriati</taxon>
        <taxon>Methanobacteriota</taxon>
        <taxon>Stenosarchaea group</taxon>
        <taxon>Halobacteria</taxon>
        <taxon>Halobacteriales</taxon>
        <taxon>Haloferacaceae</taxon>
        <taxon>Haloquadratum</taxon>
    </lineage>
</organism>
<name>U1MX80_9EURY</name>
<dbReference type="InterPro" id="IPR029035">
    <property type="entry name" value="DHS-like_NAD/FAD-binding_dom"/>
</dbReference>
<dbReference type="Pfam" id="PF01916">
    <property type="entry name" value="DS"/>
    <property type="match status" value="1"/>
</dbReference>
<feature type="compositionally biased region" description="Basic and acidic residues" evidence="3">
    <location>
        <begin position="15"/>
        <end position="38"/>
    </location>
</feature>
<keyword evidence="2" id="KW-0808">Transferase</keyword>
<reference evidence="4 5" key="1">
    <citation type="journal article" date="2013" name="PLoS ONE">
        <title>Assembly-driven community genomics of a hypersaline microbial ecosystem.</title>
        <authorList>
            <person name="Podell S."/>
            <person name="Ugalde J.A."/>
            <person name="Narasingarao P."/>
            <person name="Banfield J.F."/>
            <person name="Heidelberg K.B."/>
            <person name="Allen E.E."/>
        </authorList>
    </citation>
    <scope>NUCLEOTIDE SEQUENCE [LARGE SCALE GENOMIC DNA]</scope>
    <source>
        <strain evidence="5">J07HQW2</strain>
    </source>
</reference>
<dbReference type="AlphaFoldDB" id="U1MX80"/>
<comment type="similarity">
    <text evidence="1">Belongs to the deoxyhypusine synthase family.</text>
</comment>
<evidence type="ECO:0000313" key="4">
    <source>
        <dbReference type="EMBL" id="ERG95064.1"/>
    </source>
</evidence>
<dbReference type="InterPro" id="IPR036982">
    <property type="entry name" value="Deoxyhypusine_synthase_sf"/>
</dbReference>
<dbReference type="EMBL" id="KE356561">
    <property type="protein sequence ID" value="ERG95064.1"/>
    <property type="molecule type" value="Genomic_DNA"/>
</dbReference>
<evidence type="ECO:0000256" key="1">
    <source>
        <dbReference type="ARBA" id="ARBA00009892"/>
    </source>
</evidence>
<evidence type="ECO:0000313" key="5">
    <source>
        <dbReference type="Proteomes" id="UP000030710"/>
    </source>
</evidence>
<dbReference type="STRING" id="1238425.J07HQW2_01509"/>
<dbReference type="PANTHER" id="PTHR11703">
    <property type="entry name" value="DEOXYHYPUSINE SYNTHASE"/>
    <property type="match status" value="1"/>
</dbReference>
<dbReference type="HOGENOM" id="CLU_039781_1_0_2"/>
<proteinExistence type="inferred from homology"/>
<evidence type="ECO:0000256" key="2">
    <source>
        <dbReference type="ARBA" id="ARBA00022679"/>
    </source>
</evidence>
<dbReference type="GO" id="GO:0005737">
    <property type="term" value="C:cytoplasm"/>
    <property type="evidence" value="ECO:0007669"/>
    <property type="project" value="TreeGrafter"/>
</dbReference>
<dbReference type="Proteomes" id="UP000030710">
    <property type="component" value="Unassembled WGS sequence"/>
</dbReference>
<evidence type="ECO:0000256" key="3">
    <source>
        <dbReference type="SAM" id="MobiDB-lite"/>
    </source>
</evidence>
<dbReference type="RefSeq" id="WP_021054553.1">
    <property type="nucleotide sequence ID" value="NZ_KE356561.1"/>
</dbReference>
<feature type="region of interest" description="Disordered" evidence="3">
    <location>
        <begin position="131"/>
        <end position="169"/>
    </location>
</feature>
<feature type="region of interest" description="Disordered" evidence="3">
    <location>
        <begin position="1"/>
        <end position="38"/>
    </location>
</feature>
<dbReference type="InterPro" id="IPR002773">
    <property type="entry name" value="Deoxyhypusine_synthase"/>
</dbReference>
<dbReference type="eggNOG" id="arCOG04142">
    <property type="taxonomic scope" value="Archaea"/>
</dbReference>
<dbReference type="SUPFAM" id="SSF52467">
    <property type="entry name" value="DHS-like NAD/FAD-binding domain"/>
    <property type="match status" value="1"/>
</dbReference>
<dbReference type="PANTHER" id="PTHR11703:SF2">
    <property type="entry name" value="DEOXYHYPUSINE SYNTHASE-LIKE PROTEIN"/>
    <property type="match status" value="1"/>
</dbReference>